<evidence type="ECO:0008006" key="3">
    <source>
        <dbReference type="Google" id="ProtNLM"/>
    </source>
</evidence>
<organism evidence="2">
    <name type="scientific">Panicum hallii</name>
    <dbReference type="NCBI Taxonomy" id="206008"/>
    <lineage>
        <taxon>Eukaryota</taxon>
        <taxon>Viridiplantae</taxon>
        <taxon>Streptophyta</taxon>
        <taxon>Embryophyta</taxon>
        <taxon>Tracheophyta</taxon>
        <taxon>Spermatophyta</taxon>
        <taxon>Magnoliopsida</taxon>
        <taxon>Liliopsida</taxon>
        <taxon>Poales</taxon>
        <taxon>Poaceae</taxon>
        <taxon>PACMAD clade</taxon>
        <taxon>Panicoideae</taxon>
        <taxon>Panicodae</taxon>
        <taxon>Paniceae</taxon>
        <taxon>Panicinae</taxon>
        <taxon>Panicum</taxon>
        <taxon>Panicum sect. Panicum</taxon>
    </lineage>
</organism>
<feature type="chain" id="PRO_5015534283" description="Secreted protein" evidence="1">
    <location>
        <begin position="36"/>
        <end position="74"/>
    </location>
</feature>
<reference evidence="2" key="1">
    <citation type="submission" date="2018-04" db="EMBL/GenBank/DDBJ databases">
        <title>WGS assembly of Panicum hallii.</title>
        <authorList>
            <person name="Lovell J."/>
            <person name="Jenkins J."/>
            <person name="Lowry D."/>
            <person name="Mamidi S."/>
            <person name="Sreedasyam A."/>
            <person name="Weng X."/>
            <person name="Barry K."/>
            <person name="Bonette J."/>
            <person name="Campitelli B."/>
            <person name="Daum C."/>
            <person name="Gordon S."/>
            <person name="Gould B."/>
            <person name="Lipzen A."/>
            <person name="Macqueen A."/>
            <person name="Palacio-Mejia J."/>
            <person name="Plott C."/>
            <person name="Shakirov E."/>
            <person name="Shu S."/>
            <person name="Yoshinaga Y."/>
            <person name="Zane M."/>
            <person name="Rokhsar D."/>
            <person name="Grimwood J."/>
            <person name="Schmutz J."/>
            <person name="Juenger T."/>
        </authorList>
    </citation>
    <scope>NUCLEOTIDE SEQUENCE [LARGE SCALE GENOMIC DNA]</scope>
    <source>
        <strain evidence="2">FIL2</strain>
    </source>
</reference>
<dbReference type="EMBL" id="CM008050">
    <property type="protein sequence ID" value="PAN29686.1"/>
    <property type="molecule type" value="Genomic_DNA"/>
</dbReference>
<dbReference type="Gramene" id="PAN29686">
    <property type="protein sequence ID" value="PAN29686"/>
    <property type="gene ID" value="PAHAL_5G244400"/>
</dbReference>
<proteinExistence type="predicted"/>
<dbReference type="Proteomes" id="UP000243499">
    <property type="component" value="Chromosome 5"/>
</dbReference>
<accession>A0A2S3HTX1</accession>
<keyword evidence="1" id="KW-0732">Signal</keyword>
<feature type="signal peptide" evidence="1">
    <location>
        <begin position="1"/>
        <end position="35"/>
    </location>
</feature>
<dbReference type="AlphaFoldDB" id="A0A2S3HTX1"/>
<evidence type="ECO:0000256" key="1">
    <source>
        <dbReference type="SAM" id="SignalP"/>
    </source>
</evidence>
<name>A0A2S3HTX1_9POAL</name>
<gene>
    <name evidence="2" type="ORF">PAHAL_5G244400</name>
</gene>
<protein>
    <recommendedName>
        <fullName evidence="3">Secreted protein</fullName>
    </recommendedName>
</protein>
<evidence type="ECO:0000313" key="2">
    <source>
        <dbReference type="EMBL" id="PAN29686.1"/>
    </source>
</evidence>
<sequence length="74" mass="8327">MNSFVLHGCGWSGGWRGFCLHLLLSVLHASGVAESQVTVRTKRYGPSSPRPVRRVVHADLLLLHETHGRFMYIQ</sequence>